<proteinExistence type="predicted"/>
<sequence length="60" mass="6456">MSSPDEAPASDNGALAKELNALVESTNFDDKICLEDFTLIRVIGKGSFGKVTLVRKKNNS</sequence>
<keyword evidence="1" id="KW-0808">Transferase</keyword>
<dbReference type="InterPro" id="IPR011009">
    <property type="entry name" value="Kinase-like_dom_sf"/>
</dbReference>
<reference evidence="1 2" key="1">
    <citation type="journal article" date="2017" name="Genome Biol. Evol.">
        <title>Phytophthora megakarya and P. palmivora, closely related causal agents of cacao black pod rot, underwent increases in genome sizes and gene numbers by different mechanisms.</title>
        <authorList>
            <person name="Ali S.S."/>
            <person name="Shao J."/>
            <person name="Lary D.J."/>
            <person name="Kronmiller B."/>
            <person name="Shen D."/>
            <person name="Strem M.D."/>
            <person name="Amoako-Attah I."/>
            <person name="Akrofi A.Y."/>
            <person name="Begoude B.A."/>
            <person name="Ten Hoopen G.M."/>
            <person name="Coulibaly K."/>
            <person name="Kebe B.I."/>
            <person name="Melnick R.L."/>
            <person name="Guiltinan M.J."/>
            <person name="Tyler B.M."/>
            <person name="Meinhardt L.W."/>
            <person name="Bailey B.A."/>
        </authorList>
    </citation>
    <scope>NUCLEOTIDE SEQUENCE [LARGE SCALE GENOMIC DNA]</scope>
    <source>
        <strain evidence="2">sbr112.9</strain>
    </source>
</reference>
<dbReference type="AlphaFoldDB" id="A0A2P4XX70"/>
<evidence type="ECO:0000313" key="2">
    <source>
        <dbReference type="Proteomes" id="UP000237271"/>
    </source>
</evidence>
<keyword evidence="2" id="KW-1185">Reference proteome</keyword>
<dbReference type="OrthoDB" id="63267at2759"/>
<feature type="non-terminal residue" evidence="1">
    <location>
        <position position="60"/>
    </location>
</feature>
<protein>
    <submittedName>
        <fullName evidence="1">Protein kinase</fullName>
    </submittedName>
</protein>
<dbReference type="GO" id="GO:0016301">
    <property type="term" value="F:kinase activity"/>
    <property type="evidence" value="ECO:0007669"/>
    <property type="project" value="UniProtKB-KW"/>
</dbReference>
<accession>A0A2P4XX70</accession>
<dbReference type="Gene3D" id="3.30.200.20">
    <property type="entry name" value="Phosphorylase Kinase, domain 1"/>
    <property type="match status" value="1"/>
</dbReference>
<name>A0A2P4XX70_9STRA</name>
<dbReference type="SUPFAM" id="SSF56112">
    <property type="entry name" value="Protein kinase-like (PK-like)"/>
    <property type="match status" value="1"/>
</dbReference>
<dbReference type="Proteomes" id="UP000237271">
    <property type="component" value="Unassembled WGS sequence"/>
</dbReference>
<gene>
    <name evidence="1" type="ORF">PHPALM_13456</name>
</gene>
<comment type="caution">
    <text evidence="1">The sequence shown here is derived from an EMBL/GenBank/DDBJ whole genome shotgun (WGS) entry which is preliminary data.</text>
</comment>
<keyword evidence="1" id="KW-0418">Kinase</keyword>
<dbReference type="EMBL" id="NCKW01007347">
    <property type="protein sequence ID" value="POM70152.1"/>
    <property type="molecule type" value="Genomic_DNA"/>
</dbReference>
<organism evidence="1 2">
    <name type="scientific">Phytophthora palmivora</name>
    <dbReference type="NCBI Taxonomy" id="4796"/>
    <lineage>
        <taxon>Eukaryota</taxon>
        <taxon>Sar</taxon>
        <taxon>Stramenopiles</taxon>
        <taxon>Oomycota</taxon>
        <taxon>Peronosporomycetes</taxon>
        <taxon>Peronosporales</taxon>
        <taxon>Peronosporaceae</taxon>
        <taxon>Phytophthora</taxon>
    </lineage>
</organism>
<evidence type="ECO:0000313" key="1">
    <source>
        <dbReference type="EMBL" id="POM70152.1"/>
    </source>
</evidence>